<evidence type="ECO:0000256" key="6">
    <source>
        <dbReference type="SAM" id="MobiDB-lite"/>
    </source>
</evidence>
<evidence type="ECO:0000256" key="4">
    <source>
        <dbReference type="ARBA" id="ARBA00023242"/>
    </source>
</evidence>
<keyword evidence="3" id="KW-0479">Metal-binding</keyword>
<dbReference type="SMART" id="SM00558">
    <property type="entry name" value="JmjC"/>
    <property type="match status" value="1"/>
</dbReference>
<name>A0A175YKZ6_DAUCS</name>
<accession>A0A175YKZ6</accession>
<dbReference type="GO" id="GO:0000785">
    <property type="term" value="C:chromatin"/>
    <property type="evidence" value="ECO:0007669"/>
    <property type="project" value="TreeGrafter"/>
</dbReference>
<evidence type="ECO:0000259" key="8">
    <source>
        <dbReference type="PROSITE" id="PS51184"/>
    </source>
</evidence>
<dbReference type="GO" id="GO:0031490">
    <property type="term" value="F:chromatin DNA binding"/>
    <property type="evidence" value="ECO:0007669"/>
    <property type="project" value="TreeGrafter"/>
</dbReference>
<dbReference type="GO" id="GO:0006357">
    <property type="term" value="P:regulation of transcription by RNA polymerase II"/>
    <property type="evidence" value="ECO:0007669"/>
    <property type="project" value="TreeGrafter"/>
</dbReference>
<dbReference type="Gramene" id="KZM84255">
    <property type="protein sequence ID" value="KZM84255"/>
    <property type="gene ID" value="DCAR_028451"/>
</dbReference>
<feature type="compositionally biased region" description="Basic residues" evidence="6">
    <location>
        <begin position="76"/>
        <end position="87"/>
    </location>
</feature>
<dbReference type="PANTHER" id="PTHR12549">
    <property type="entry name" value="JMJC DOMAIN-CONTAINING HISTONE DEMETHYLATION PROTEIN"/>
    <property type="match status" value="1"/>
</dbReference>
<dbReference type="Gene3D" id="2.60.120.650">
    <property type="entry name" value="Cupin"/>
    <property type="match status" value="2"/>
</dbReference>
<sequence length="916" mass="104443">MEQSSNIQEQGVNGVFNDSEQVSVEKDLSGVNVVVDQGVSVCVCEKEEEEEGLKLQEGEEGLKLQEEEQESNKPMALKRKRGRKKRNDKQLDNQTQVIESQGDSEGTQLHGQACEENNSVRRSARKLAYQAFKPWWEEMQEGDELGNRKRRGRKPKLSNEARSPAGNEMQEGVDTNLKCGVVSASVDCKTDNANVNYDDGLVEKQRDFAQILTPGGSNMQVHNCEVKIPVGNYACSPEKDEMHEDKDVKIPTQRGQEPNLSNEVVSPGGGERPDDEEVKISKRRGRKPMKSKDDRDVVDDNGLGRRRECLEIDSPGGNKKESEPNTCHQCKRNDKGRVVKCTKCKKKRYCVPCMTTWYPKMTEEDFLKECPVCQVNCNCKSCLRLEIPVADKKRFILDFSKDEKIRYAKYILPMLLPFVRQFKEEQLMEKQVEAKIKGIPISEIKVQKVQCEAAERMFCNNCKSSIADFHRSCSSCQYDLCLICCREIRNGCLQGGKEEATMQLVDPGFDYLHGGDPVTTSAESRISMDITAETTNSDHIKSAYKWNSNEDGSIACPPENVGGCGQGILELRSLLSEDWVPNLLVDAEELAKTLELELPKTQEEWCSCSTNVDSEKQKSRKASSREDSDDNYLYCPNAADLTPEDLKHFQSHWRKGEPVIVSNVLSATRGLSWEPMVMWRAFRQVKDRKRDRLMDVDAINCLDWCEVNILTHIQEVVLSSQQCTDIQNLKKKHALQDQKEVFGSDQMLNHDTDSMDCVGYAGDITDGLEHPEGGALWDIFRRQDTPKLKEYLRKYFKEFRHIYCKPLDQVVHPIHDQTFYLTLEHKRRLKEEFGIEPWTFVQKLGDAVLIPAGCPHQVRNIKSCIKVAADFVSPENVSVCIRLAEESRVLPHDHRSQEDKLEGARWWEPECLSFLW</sequence>
<evidence type="ECO:0008006" key="10">
    <source>
        <dbReference type="Google" id="ProtNLM"/>
    </source>
</evidence>
<dbReference type="EMBL" id="LNRQ01000008">
    <property type="protein sequence ID" value="KZM84255.1"/>
    <property type="molecule type" value="Genomic_DNA"/>
</dbReference>
<feature type="region of interest" description="Disordered" evidence="6">
    <location>
        <begin position="48"/>
        <end position="118"/>
    </location>
</feature>
<comment type="subcellular location">
    <subcellularLocation>
        <location evidence="1">Nucleus</location>
    </subcellularLocation>
</comment>
<comment type="similarity">
    <text evidence="2">Belongs to the JARID1 histone demethylase family.</text>
</comment>
<dbReference type="GO" id="GO:0003712">
    <property type="term" value="F:transcription coregulator activity"/>
    <property type="evidence" value="ECO:0007669"/>
    <property type="project" value="TreeGrafter"/>
</dbReference>
<protein>
    <recommendedName>
        <fullName evidence="10">JmjC domain-containing protein</fullName>
    </recommendedName>
</protein>
<evidence type="ECO:0000256" key="2">
    <source>
        <dbReference type="ARBA" id="ARBA00006801"/>
    </source>
</evidence>
<feature type="region of interest" description="Disordered" evidence="6">
    <location>
        <begin position="143"/>
        <end position="171"/>
    </location>
</feature>
<proteinExistence type="inferred from homology"/>
<dbReference type="AlphaFoldDB" id="A0A175YKZ6"/>
<reference evidence="9" key="1">
    <citation type="journal article" date="2016" name="Nat. Genet.">
        <title>A high-quality carrot genome assembly provides new insights into carotenoid accumulation and asterid genome evolution.</title>
        <authorList>
            <person name="Iorizzo M."/>
            <person name="Ellison S."/>
            <person name="Senalik D."/>
            <person name="Zeng P."/>
            <person name="Satapoomin P."/>
            <person name="Huang J."/>
            <person name="Bowman M."/>
            <person name="Iovene M."/>
            <person name="Sanseverino W."/>
            <person name="Cavagnaro P."/>
            <person name="Yildiz M."/>
            <person name="Macko-Podgorni A."/>
            <person name="Moranska E."/>
            <person name="Grzebelus E."/>
            <person name="Grzebelus D."/>
            <person name="Ashrafi H."/>
            <person name="Zheng Z."/>
            <person name="Cheng S."/>
            <person name="Spooner D."/>
            <person name="Van Deynze A."/>
            <person name="Simon P."/>
        </authorList>
    </citation>
    <scope>NUCLEOTIDE SEQUENCE [LARGE SCALE GENOMIC DNA]</scope>
    <source>
        <tissue evidence="9">Leaf</tissue>
    </source>
</reference>
<dbReference type="PANTHER" id="PTHR12549:SF11">
    <property type="entry name" value="LYSINE-SPECIFIC DEMETHYLASE JMJ25"/>
    <property type="match status" value="1"/>
</dbReference>
<organism evidence="9">
    <name type="scientific">Daucus carota subsp. sativus</name>
    <name type="common">Carrot</name>
    <dbReference type="NCBI Taxonomy" id="79200"/>
    <lineage>
        <taxon>Eukaryota</taxon>
        <taxon>Viridiplantae</taxon>
        <taxon>Streptophyta</taxon>
        <taxon>Embryophyta</taxon>
        <taxon>Tracheophyta</taxon>
        <taxon>Spermatophyta</taxon>
        <taxon>Magnoliopsida</taxon>
        <taxon>eudicotyledons</taxon>
        <taxon>Gunneridae</taxon>
        <taxon>Pentapetalae</taxon>
        <taxon>asterids</taxon>
        <taxon>campanulids</taxon>
        <taxon>Apiales</taxon>
        <taxon>Apiaceae</taxon>
        <taxon>Apioideae</taxon>
        <taxon>Scandiceae</taxon>
        <taxon>Daucinae</taxon>
        <taxon>Daucus</taxon>
        <taxon>Daucus sect. Daucus</taxon>
    </lineage>
</organism>
<evidence type="ECO:0000256" key="5">
    <source>
        <dbReference type="PROSITE-ProRule" id="PRU00175"/>
    </source>
</evidence>
<dbReference type="InterPro" id="IPR045109">
    <property type="entry name" value="LSDs-like"/>
</dbReference>
<dbReference type="InterPro" id="IPR001841">
    <property type="entry name" value="Znf_RING"/>
</dbReference>
<keyword evidence="4" id="KW-0539">Nucleus</keyword>
<feature type="domain" description="RING-type" evidence="7">
    <location>
        <begin position="327"/>
        <end position="374"/>
    </location>
</feature>
<keyword evidence="5" id="KW-0862">Zinc</keyword>
<dbReference type="GO" id="GO:0000118">
    <property type="term" value="C:histone deacetylase complex"/>
    <property type="evidence" value="ECO:0007669"/>
    <property type="project" value="TreeGrafter"/>
</dbReference>
<gene>
    <name evidence="9" type="ORF">DCAR_028451</name>
</gene>
<evidence type="ECO:0000256" key="1">
    <source>
        <dbReference type="ARBA" id="ARBA00004123"/>
    </source>
</evidence>
<evidence type="ECO:0000259" key="7">
    <source>
        <dbReference type="PROSITE" id="PS50089"/>
    </source>
</evidence>
<feature type="compositionally biased region" description="Polar residues" evidence="6">
    <location>
        <begin position="253"/>
        <end position="264"/>
    </location>
</feature>
<dbReference type="PROSITE" id="PS51184">
    <property type="entry name" value="JMJC"/>
    <property type="match status" value="1"/>
</dbReference>
<feature type="compositionally biased region" description="Basic and acidic residues" evidence="6">
    <location>
        <begin position="237"/>
        <end position="249"/>
    </location>
</feature>
<feature type="compositionally biased region" description="Basic and acidic residues" evidence="6">
    <location>
        <begin position="52"/>
        <end position="66"/>
    </location>
</feature>
<dbReference type="GO" id="GO:0008270">
    <property type="term" value="F:zinc ion binding"/>
    <property type="evidence" value="ECO:0007669"/>
    <property type="project" value="UniProtKB-KW"/>
</dbReference>
<evidence type="ECO:0000256" key="3">
    <source>
        <dbReference type="ARBA" id="ARBA00022723"/>
    </source>
</evidence>
<feature type="region of interest" description="Disordered" evidence="6">
    <location>
        <begin position="237"/>
        <end position="301"/>
    </location>
</feature>
<dbReference type="OMA" id="NCKSSIA"/>
<feature type="compositionally biased region" description="Polar residues" evidence="6">
    <location>
        <begin position="92"/>
        <end position="118"/>
    </location>
</feature>
<evidence type="ECO:0000313" key="9">
    <source>
        <dbReference type="EMBL" id="KZM84255.1"/>
    </source>
</evidence>
<dbReference type="Pfam" id="PF02373">
    <property type="entry name" value="JmjC"/>
    <property type="match status" value="1"/>
</dbReference>
<dbReference type="PROSITE" id="PS50089">
    <property type="entry name" value="ZF_RING_2"/>
    <property type="match status" value="1"/>
</dbReference>
<dbReference type="InterPro" id="IPR003347">
    <property type="entry name" value="JmjC_dom"/>
</dbReference>
<dbReference type="GO" id="GO:0032454">
    <property type="term" value="F:histone H3K9 demethylase activity"/>
    <property type="evidence" value="ECO:0007669"/>
    <property type="project" value="InterPro"/>
</dbReference>
<dbReference type="SUPFAM" id="SSF51197">
    <property type="entry name" value="Clavaminate synthase-like"/>
    <property type="match status" value="1"/>
</dbReference>
<comment type="caution">
    <text evidence="9">The sequence shown here is derived from an EMBL/GenBank/DDBJ whole genome shotgun (WGS) entry which is preliminary data.</text>
</comment>
<keyword evidence="5" id="KW-0863">Zinc-finger</keyword>
<feature type="domain" description="JmjC" evidence="8">
    <location>
        <begin position="569"/>
        <end position="888"/>
    </location>
</feature>